<reference evidence="2" key="2">
    <citation type="journal article" date="2021" name="PeerJ">
        <title>Extensive microbial diversity within the chicken gut microbiome revealed by metagenomics and culture.</title>
        <authorList>
            <person name="Gilroy R."/>
            <person name="Ravi A."/>
            <person name="Getino M."/>
            <person name="Pursley I."/>
            <person name="Horton D.L."/>
            <person name="Alikhan N.F."/>
            <person name="Baker D."/>
            <person name="Gharbi K."/>
            <person name="Hall N."/>
            <person name="Watson M."/>
            <person name="Adriaenssens E.M."/>
            <person name="Foster-Nyarko E."/>
            <person name="Jarju S."/>
            <person name="Secka A."/>
            <person name="Antonio M."/>
            <person name="Oren A."/>
            <person name="Chaudhuri R.R."/>
            <person name="La Ragione R."/>
            <person name="Hildebrand F."/>
            <person name="Pallen M.J."/>
        </authorList>
    </citation>
    <scope>NUCLEOTIDE SEQUENCE</scope>
    <source>
        <strain evidence="2">ChiGjej1B1-24693</strain>
    </source>
</reference>
<organism evidence="2 3">
    <name type="scientific">Candidatus Avipropionibacterium avicola</name>
    <dbReference type="NCBI Taxonomy" id="2840701"/>
    <lineage>
        <taxon>Bacteria</taxon>
        <taxon>Bacillati</taxon>
        <taxon>Actinomycetota</taxon>
        <taxon>Actinomycetes</taxon>
        <taxon>Propionibacteriales</taxon>
        <taxon>Propionibacteriaceae</taxon>
        <taxon>Propionibacteriaceae incertae sedis</taxon>
        <taxon>Candidatus Avipropionibacterium</taxon>
    </lineage>
</organism>
<reference evidence="2" key="1">
    <citation type="submission" date="2020-10" db="EMBL/GenBank/DDBJ databases">
        <authorList>
            <person name="Gilroy R."/>
        </authorList>
    </citation>
    <scope>NUCLEOTIDE SEQUENCE</scope>
    <source>
        <strain evidence="2">ChiGjej1B1-24693</strain>
    </source>
</reference>
<evidence type="ECO:0000313" key="2">
    <source>
        <dbReference type="EMBL" id="HIT74816.1"/>
    </source>
</evidence>
<dbReference type="Proteomes" id="UP000886842">
    <property type="component" value="Unassembled WGS sequence"/>
</dbReference>
<dbReference type="EMBL" id="DVLP01000132">
    <property type="protein sequence ID" value="HIT74816.1"/>
    <property type="molecule type" value="Genomic_DNA"/>
</dbReference>
<dbReference type="SUPFAM" id="SSF81301">
    <property type="entry name" value="Nucleotidyltransferase"/>
    <property type="match status" value="1"/>
</dbReference>
<evidence type="ECO:0000313" key="3">
    <source>
        <dbReference type="Proteomes" id="UP000886842"/>
    </source>
</evidence>
<feature type="domain" description="Polymerase nucleotidyl transferase" evidence="1">
    <location>
        <begin position="14"/>
        <end position="45"/>
    </location>
</feature>
<dbReference type="Gene3D" id="3.30.460.10">
    <property type="entry name" value="Beta Polymerase, domain 2"/>
    <property type="match status" value="1"/>
</dbReference>
<accession>A0A9D1GW04</accession>
<proteinExistence type="predicted"/>
<comment type="caution">
    <text evidence="2">The sequence shown here is derived from an EMBL/GenBank/DDBJ whole genome shotgun (WGS) entry which is preliminary data.</text>
</comment>
<protein>
    <submittedName>
        <fullName evidence="2">Nucleotidyltransferase domain-containing protein</fullName>
    </submittedName>
</protein>
<dbReference type="GO" id="GO:0016779">
    <property type="term" value="F:nucleotidyltransferase activity"/>
    <property type="evidence" value="ECO:0007669"/>
    <property type="project" value="InterPro"/>
</dbReference>
<sequence>MADTQQDPQARAGILVGSVARGEERDDSDIDLYLVLSDRELDRRLAAGRTAHVVRCDDLWPGGYLDVKYLSRHLLDRAVTEADEPLRASVVAARVLWDHDGGIDTVLAALLDLEAVPWQQRVDSFLAQAWLQGSYFLPDAVRRGDVFGAQWATGHLRFAAARAVLASRRVLFAGPKYLTATLEALELPNGMLAAWHAAAEPDPTMAKALLDVLSTEFGTPTVDDRLSRYILDHEWAWYHHGLPPEYC</sequence>
<dbReference type="CDD" id="cd05403">
    <property type="entry name" value="NT_KNTase_like"/>
    <property type="match status" value="1"/>
</dbReference>
<dbReference type="AlphaFoldDB" id="A0A9D1GW04"/>
<dbReference type="InterPro" id="IPR043519">
    <property type="entry name" value="NT_sf"/>
</dbReference>
<gene>
    <name evidence="2" type="ORF">IAA98_04455</name>
</gene>
<evidence type="ECO:0000259" key="1">
    <source>
        <dbReference type="Pfam" id="PF01909"/>
    </source>
</evidence>
<dbReference type="InterPro" id="IPR002934">
    <property type="entry name" value="Polymerase_NTP_transf_dom"/>
</dbReference>
<dbReference type="Pfam" id="PF01909">
    <property type="entry name" value="NTP_transf_2"/>
    <property type="match status" value="1"/>
</dbReference>
<name>A0A9D1GW04_9ACTN</name>